<comment type="caution">
    <text evidence="2">The sequence shown here is derived from an EMBL/GenBank/DDBJ whole genome shotgun (WGS) entry which is preliminary data.</text>
</comment>
<evidence type="ECO:0000313" key="2">
    <source>
        <dbReference type="EMBL" id="GAA2388589.1"/>
    </source>
</evidence>
<accession>A0ABN3HV22</accession>
<feature type="compositionally biased region" description="Basic and acidic residues" evidence="1">
    <location>
        <begin position="15"/>
        <end position="24"/>
    </location>
</feature>
<evidence type="ECO:0000313" key="3">
    <source>
        <dbReference type="Proteomes" id="UP001501170"/>
    </source>
</evidence>
<gene>
    <name evidence="2" type="ORF">GCM10009855_30880</name>
</gene>
<keyword evidence="3" id="KW-1185">Reference proteome</keyword>
<feature type="region of interest" description="Disordered" evidence="1">
    <location>
        <begin position="1"/>
        <end position="40"/>
    </location>
</feature>
<protein>
    <submittedName>
        <fullName evidence="2">Uncharacterized protein</fullName>
    </submittedName>
</protein>
<name>A0ABN3HV22_9ACTN</name>
<evidence type="ECO:0000256" key="1">
    <source>
        <dbReference type="SAM" id="MobiDB-lite"/>
    </source>
</evidence>
<dbReference type="Proteomes" id="UP001501170">
    <property type="component" value="Unassembled WGS sequence"/>
</dbReference>
<proteinExistence type="predicted"/>
<organism evidence="2 3">
    <name type="scientific">Gordonia cholesterolivorans</name>
    <dbReference type="NCBI Taxonomy" id="559625"/>
    <lineage>
        <taxon>Bacteria</taxon>
        <taxon>Bacillati</taxon>
        <taxon>Actinomycetota</taxon>
        <taxon>Actinomycetes</taxon>
        <taxon>Mycobacteriales</taxon>
        <taxon>Gordoniaceae</taxon>
        <taxon>Gordonia</taxon>
    </lineage>
</organism>
<sequence>MVGEVLGGELTDETGGSKHDDVEFATHGVDPTGIPTADTVSTPPARTIRLPVRFIDPLCHTRLVVFW</sequence>
<dbReference type="EMBL" id="BAAARB010000020">
    <property type="protein sequence ID" value="GAA2388589.1"/>
    <property type="molecule type" value="Genomic_DNA"/>
</dbReference>
<reference evidence="2 3" key="1">
    <citation type="journal article" date="2019" name="Int. J. Syst. Evol. Microbiol.">
        <title>The Global Catalogue of Microorganisms (GCM) 10K type strain sequencing project: providing services to taxonomists for standard genome sequencing and annotation.</title>
        <authorList>
            <consortium name="The Broad Institute Genomics Platform"/>
            <consortium name="The Broad Institute Genome Sequencing Center for Infectious Disease"/>
            <person name="Wu L."/>
            <person name="Ma J."/>
        </authorList>
    </citation>
    <scope>NUCLEOTIDE SEQUENCE [LARGE SCALE GENOMIC DNA]</scope>
    <source>
        <strain evidence="2 3">JCM 16227</strain>
    </source>
</reference>